<gene>
    <name evidence="1" type="ORF">GCM10007852_10100</name>
</gene>
<evidence type="ECO:0000313" key="2">
    <source>
        <dbReference type="Proteomes" id="UP001156601"/>
    </source>
</evidence>
<evidence type="ECO:0000313" key="1">
    <source>
        <dbReference type="EMBL" id="GLR70102.1"/>
    </source>
</evidence>
<dbReference type="Proteomes" id="UP001156601">
    <property type="component" value="Unassembled WGS sequence"/>
</dbReference>
<comment type="caution">
    <text evidence="1">The sequence shown here is derived from an EMBL/GenBank/DDBJ whole genome shotgun (WGS) entry which is preliminary data.</text>
</comment>
<reference evidence="1" key="2">
    <citation type="submission" date="2023-01" db="EMBL/GenBank/DDBJ databases">
        <title>Draft genome sequence of Agaribacter marinus strain NBRC 110023.</title>
        <authorList>
            <person name="Sun Q."/>
            <person name="Mori K."/>
        </authorList>
    </citation>
    <scope>NUCLEOTIDE SEQUENCE</scope>
    <source>
        <strain evidence="1">NBRC 110023</strain>
    </source>
</reference>
<accession>A0AA37SW14</accession>
<protein>
    <submittedName>
        <fullName evidence="1">Uncharacterized protein</fullName>
    </submittedName>
</protein>
<reference evidence="1" key="1">
    <citation type="journal article" date="2014" name="Int. J. Syst. Evol. Microbiol.">
        <title>Complete genome sequence of Corynebacterium casei LMG S-19264T (=DSM 44701T), isolated from a smear-ripened cheese.</title>
        <authorList>
            <consortium name="US DOE Joint Genome Institute (JGI-PGF)"/>
            <person name="Walter F."/>
            <person name="Albersmeier A."/>
            <person name="Kalinowski J."/>
            <person name="Ruckert C."/>
        </authorList>
    </citation>
    <scope>NUCLEOTIDE SEQUENCE</scope>
    <source>
        <strain evidence="1">NBRC 110023</strain>
    </source>
</reference>
<organism evidence="1 2">
    <name type="scientific">Agaribacter marinus</name>
    <dbReference type="NCBI Taxonomy" id="1431249"/>
    <lineage>
        <taxon>Bacteria</taxon>
        <taxon>Pseudomonadati</taxon>
        <taxon>Pseudomonadota</taxon>
        <taxon>Gammaproteobacteria</taxon>
        <taxon>Alteromonadales</taxon>
        <taxon>Alteromonadaceae</taxon>
        <taxon>Agaribacter</taxon>
    </lineage>
</organism>
<proteinExistence type="predicted"/>
<sequence length="72" mass="8088">MNKPTQINENRNIGKPILSLIGKGKYVVIPGIITVAVINDINIAAKCRDFVLENVYFFDVLLIEASRYYSVT</sequence>
<keyword evidence="2" id="KW-1185">Reference proteome</keyword>
<dbReference type="EMBL" id="BSOT01000005">
    <property type="protein sequence ID" value="GLR70102.1"/>
    <property type="molecule type" value="Genomic_DNA"/>
</dbReference>
<dbReference type="AlphaFoldDB" id="A0AA37SW14"/>
<name>A0AA37SW14_9ALTE</name>